<reference evidence="3" key="1">
    <citation type="submission" date="2023-08" db="EMBL/GenBank/DDBJ databases">
        <authorList>
            <person name="Audoor S."/>
            <person name="Bilcke G."/>
        </authorList>
    </citation>
    <scope>NUCLEOTIDE SEQUENCE</scope>
</reference>
<dbReference type="AlphaFoldDB" id="A0AAD2CCK7"/>
<gene>
    <name evidence="3" type="ORF">CYCCA115_LOCUS636</name>
</gene>
<comment type="caution">
    <text evidence="3">The sequence shown here is derived from an EMBL/GenBank/DDBJ whole genome shotgun (WGS) entry which is preliminary data.</text>
</comment>
<dbReference type="PANTHER" id="PTHR23308">
    <property type="entry name" value="NUCLEAR INHIBITOR OF PROTEIN PHOSPHATASE-1"/>
    <property type="match status" value="1"/>
</dbReference>
<organism evidence="3 4">
    <name type="scientific">Cylindrotheca closterium</name>
    <dbReference type="NCBI Taxonomy" id="2856"/>
    <lineage>
        <taxon>Eukaryota</taxon>
        <taxon>Sar</taxon>
        <taxon>Stramenopiles</taxon>
        <taxon>Ochrophyta</taxon>
        <taxon>Bacillariophyta</taxon>
        <taxon>Bacillariophyceae</taxon>
        <taxon>Bacillariophycidae</taxon>
        <taxon>Bacillariales</taxon>
        <taxon>Bacillariaceae</taxon>
        <taxon>Cylindrotheca</taxon>
    </lineage>
</organism>
<feature type="compositionally biased region" description="Basic and acidic residues" evidence="1">
    <location>
        <begin position="574"/>
        <end position="596"/>
    </location>
</feature>
<dbReference type="SMART" id="SM00240">
    <property type="entry name" value="FHA"/>
    <property type="match status" value="1"/>
</dbReference>
<feature type="compositionally biased region" description="Pro residues" evidence="1">
    <location>
        <begin position="431"/>
        <end position="442"/>
    </location>
</feature>
<feature type="region of interest" description="Disordered" evidence="1">
    <location>
        <begin position="237"/>
        <end position="256"/>
    </location>
</feature>
<feature type="region of interest" description="Disordered" evidence="1">
    <location>
        <begin position="414"/>
        <end position="617"/>
    </location>
</feature>
<dbReference type="Proteomes" id="UP001295423">
    <property type="component" value="Unassembled WGS sequence"/>
</dbReference>
<dbReference type="InterPro" id="IPR050923">
    <property type="entry name" value="Cell_Proc_Reg/RNA_Proc"/>
</dbReference>
<dbReference type="EMBL" id="CAKOGP040000001">
    <property type="protein sequence ID" value="CAJ1912756.1"/>
    <property type="molecule type" value="Genomic_DNA"/>
</dbReference>
<evidence type="ECO:0000313" key="3">
    <source>
        <dbReference type="EMBL" id="CAJ1912756.1"/>
    </source>
</evidence>
<keyword evidence="4" id="KW-1185">Reference proteome</keyword>
<feature type="compositionally biased region" description="Low complexity" evidence="1">
    <location>
        <begin position="562"/>
        <end position="573"/>
    </location>
</feature>
<evidence type="ECO:0000313" key="4">
    <source>
        <dbReference type="Proteomes" id="UP001295423"/>
    </source>
</evidence>
<protein>
    <recommendedName>
        <fullName evidence="2">FHA domain-containing protein</fullName>
    </recommendedName>
</protein>
<proteinExistence type="predicted"/>
<feature type="compositionally biased region" description="Pro residues" evidence="1">
    <location>
        <begin position="494"/>
        <end position="514"/>
    </location>
</feature>
<accession>A0AAD2CCK7</accession>
<feature type="region of interest" description="Disordered" evidence="1">
    <location>
        <begin position="86"/>
        <end position="107"/>
    </location>
</feature>
<evidence type="ECO:0000259" key="2">
    <source>
        <dbReference type="PROSITE" id="PS50006"/>
    </source>
</evidence>
<sequence length="617" mass="68874">MSYVEPEWAHKPSHEWVLTEIKGGIEVSKFNLQERATTILGRALDMVHIPLNHESASRQHARISFDSQGIPWLRDLKSTHGTKVNKRQLPPQVCGKTESNSNKPGSRGIMVYPGDIFQFGASTRLFTLDGPREFERGAMKAKREQAIANSATGSTGNGESVAQPKESKQEDEGISWGMSMDDDIESGDGDKGPESISKTLPMDMQVPEKHRKAFDRLNTMKYKLSNLETEDERIKRKHELTQGQEKQLQRNAEREEALKRSINQLEEELYNKIYPEKANIPKSKQREYIQDDEVDDFFDRTKEEKEDVIGEEESEESLIAKWSKLWNLNSEERTSSLVPAEKKVQEIQTRLAMLEAQNDEDAFFVQNDLTLAKDARDKALAKQESTFEQMKEIENLLKLVNSKITVDLESGYIGEGPPPPKEETSFIAPAPVKPMLPPPPRQLPAKASPSKSNVDSDLMAMPPPVLPPPRIRGPTSPSPEKKRKEPSDMDMPAPIIPAPIIPAPIMPAPVMPPPKRARVVGPAMKPPPTSPVDDDSRETKKASSKKPMGTLAFLSSMTGDTNNNNNSESNNQSGDKDGKQNAKKKAVLDPKKDVWRAPEGQDGSGYTKLNAKFAGRY</sequence>
<dbReference type="InterPro" id="IPR000253">
    <property type="entry name" value="FHA_dom"/>
</dbReference>
<feature type="compositionally biased region" description="Pro residues" evidence="1">
    <location>
        <begin position="461"/>
        <end position="471"/>
    </location>
</feature>
<feature type="compositionally biased region" description="Basic and acidic residues" evidence="1">
    <location>
        <begin position="247"/>
        <end position="256"/>
    </location>
</feature>
<dbReference type="SUPFAM" id="SSF49879">
    <property type="entry name" value="SMAD/FHA domain"/>
    <property type="match status" value="1"/>
</dbReference>
<dbReference type="PROSITE" id="PS50006">
    <property type="entry name" value="FHA_DOMAIN"/>
    <property type="match status" value="1"/>
</dbReference>
<feature type="region of interest" description="Disordered" evidence="1">
    <location>
        <begin position="139"/>
        <end position="199"/>
    </location>
</feature>
<name>A0AAD2CCK7_9STRA</name>
<dbReference type="InterPro" id="IPR008984">
    <property type="entry name" value="SMAD_FHA_dom_sf"/>
</dbReference>
<feature type="compositionally biased region" description="Polar residues" evidence="1">
    <location>
        <begin position="147"/>
        <end position="160"/>
    </location>
</feature>
<evidence type="ECO:0000256" key="1">
    <source>
        <dbReference type="SAM" id="MobiDB-lite"/>
    </source>
</evidence>
<dbReference type="Pfam" id="PF00498">
    <property type="entry name" value="FHA"/>
    <property type="match status" value="1"/>
</dbReference>
<feature type="domain" description="FHA" evidence="2">
    <location>
        <begin position="38"/>
        <end position="89"/>
    </location>
</feature>
<dbReference type="Gene3D" id="2.60.200.20">
    <property type="match status" value="1"/>
</dbReference>